<feature type="compositionally biased region" description="Polar residues" evidence="1">
    <location>
        <begin position="466"/>
        <end position="483"/>
    </location>
</feature>
<feature type="compositionally biased region" description="Gly residues" evidence="1">
    <location>
        <begin position="551"/>
        <end position="561"/>
    </location>
</feature>
<feature type="compositionally biased region" description="Low complexity" evidence="1">
    <location>
        <begin position="347"/>
        <end position="363"/>
    </location>
</feature>
<dbReference type="PANTHER" id="PTHR28013:SF4">
    <property type="entry name" value="MARVEL DOMAIN-CONTAINING PROTEIN"/>
    <property type="match status" value="1"/>
</dbReference>
<dbReference type="Pfam" id="PF06687">
    <property type="entry name" value="SUR7"/>
    <property type="match status" value="1"/>
</dbReference>
<dbReference type="PANTHER" id="PTHR28013">
    <property type="entry name" value="PROTEIN DCV1-RELATED"/>
    <property type="match status" value="1"/>
</dbReference>
<dbReference type="InParanoid" id="A0A1Y2BL10"/>
<evidence type="ECO:0000313" key="4">
    <source>
        <dbReference type="Proteomes" id="UP000193986"/>
    </source>
</evidence>
<dbReference type="InterPro" id="IPR051380">
    <property type="entry name" value="pH-response_reg_palI/RIM9"/>
</dbReference>
<dbReference type="InterPro" id="IPR009571">
    <property type="entry name" value="SUR7/Rim9-like_fungi"/>
</dbReference>
<feature type="region of interest" description="Disordered" evidence="1">
    <location>
        <begin position="230"/>
        <end position="259"/>
    </location>
</feature>
<feature type="compositionally biased region" description="Gly residues" evidence="1">
    <location>
        <begin position="494"/>
        <end position="507"/>
    </location>
</feature>
<feature type="transmembrane region" description="Helical" evidence="2">
    <location>
        <begin position="97"/>
        <end position="121"/>
    </location>
</feature>
<dbReference type="GO" id="GO:0035838">
    <property type="term" value="C:growing cell tip"/>
    <property type="evidence" value="ECO:0007669"/>
    <property type="project" value="TreeGrafter"/>
</dbReference>
<feature type="transmembrane region" description="Helical" evidence="2">
    <location>
        <begin position="12"/>
        <end position="32"/>
    </location>
</feature>
<dbReference type="AlphaFoldDB" id="A0A1Y2BL10"/>
<keyword evidence="2" id="KW-0812">Transmembrane</keyword>
<feature type="compositionally biased region" description="Polar residues" evidence="1">
    <location>
        <begin position="415"/>
        <end position="428"/>
    </location>
</feature>
<evidence type="ECO:0000313" key="3">
    <source>
        <dbReference type="EMBL" id="ORY35459.1"/>
    </source>
</evidence>
<protein>
    <submittedName>
        <fullName evidence="3">SUR7/PalI family-domain-containing protein</fullName>
    </submittedName>
</protein>
<sequence>MAIRYRSATPGVLLLMVTTALLAVVSFNTPLLKSLYFLQATYSSGDYDGTLKLGTLGFCLESGGSTNCTGPTVGYEFNPNTLLGVTSFDIPEAITKYLTYTLVIHIVALACAAASVVFGLLSFIPGLALLCFPTCTASMASGFSLLALVFDLVIFYIAKTRIDKVDGASASIGACVWLTLAAWLCAGLGGCAYGIGNCCFGSRRRSRSVDDDGTDGGPDPMRLHAIRAEQVRQQQKEQGLPSFESLERTPLNSGVGDDAEDKYLYEDQPRVTPVPGAYSNVGSNAGLRRDGSVLQGVGLGYGRRTPRNQAGYNELAPVPSIGRRPSAATHAGAAGVGAGGGGIEQPDYGYYDQQNGYDQGYNDPYAPHPQQQGGYDYSYPPAPHTTTVTPFPPPPLPAGALQMPNPNPNPNPANTYNYASGGPSSSDSHYADPGPRVTHADPQDPYGGYSYADDGLGAIGRMAQSPDLSGGQTHQAPDFNDQTYRGGVYNDVGPSGGGAGGGGGGYGNIHVPTPQHLIGTTHADLLRGGPMSPSSEGGHQQLQQTTTRNTAGGGGGGGLFEGFGIQEEDEQDQDQDGTRQRPPSYGSVAAPVYDRTPPEKGTYR</sequence>
<keyword evidence="2" id="KW-1133">Transmembrane helix</keyword>
<dbReference type="STRING" id="71784.A0A1Y2BL10"/>
<dbReference type="Proteomes" id="UP000193986">
    <property type="component" value="Unassembled WGS sequence"/>
</dbReference>
<dbReference type="GO" id="GO:0032153">
    <property type="term" value="C:cell division site"/>
    <property type="evidence" value="ECO:0007669"/>
    <property type="project" value="TreeGrafter"/>
</dbReference>
<dbReference type="EMBL" id="MCFC01000001">
    <property type="protein sequence ID" value="ORY35459.1"/>
    <property type="molecule type" value="Genomic_DNA"/>
</dbReference>
<accession>A0A1Y2BL10</accession>
<dbReference type="OrthoDB" id="3365245at2759"/>
<feature type="compositionally biased region" description="Acidic residues" evidence="1">
    <location>
        <begin position="566"/>
        <end position="575"/>
    </location>
</feature>
<feature type="transmembrane region" description="Helical" evidence="2">
    <location>
        <begin position="170"/>
        <end position="195"/>
    </location>
</feature>
<feature type="transmembrane region" description="Helical" evidence="2">
    <location>
        <begin position="127"/>
        <end position="158"/>
    </location>
</feature>
<feature type="region of interest" description="Disordered" evidence="1">
    <location>
        <begin position="345"/>
        <end position="511"/>
    </location>
</feature>
<keyword evidence="4" id="KW-1185">Reference proteome</keyword>
<comment type="caution">
    <text evidence="3">The sequence shown here is derived from an EMBL/GenBank/DDBJ whole genome shotgun (WGS) entry which is preliminary data.</text>
</comment>
<organism evidence="3 4">
    <name type="scientific">Naematelia encephala</name>
    <dbReference type="NCBI Taxonomy" id="71784"/>
    <lineage>
        <taxon>Eukaryota</taxon>
        <taxon>Fungi</taxon>
        <taxon>Dikarya</taxon>
        <taxon>Basidiomycota</taxon>
        <taxon>Agaricomycotina</taxon>
        <taxon>Tremellomycetes</taxon>
        <taxon>Tremellales</taxon>
        <taxon>Naemateliaceae</taxon>
        <taxon>Naematelia</taxon>
    </lineage>
</organism>
<evidence type="ECO:0000256" key="2">
    <source>
        <dbReference type="SAM" id="Phobius"/>
    </source>
</evidence>
<proteinExistence type="predicted"/>
<keyword evidence="2" id="KW-0472">Membrane</keyword>
<dbReference type="GO" id="GO:0005886">
    <property type="term" value="C:plasma membrane"/>
    <property type="evidence" value="ECO:0007669"/>
    <property type="project" value="InterPro"/>
</dbReference>
<reference evidence="3 4" key="1">
    <citation type="submission" date="2016-07" db="EMBL/GenBank/DDBJ databases">
        <title>Pervasive Adenine N6-methylation of Active Genes in Fungi.</title>
        <authorList>
            <consortium name="DOE Joint Genome Institute"/>
            <person name="Mondo S.J."/>
            <person name="Dannebaum R.O."/>
            <person name="Kuo R.C."/>
            <person name="Labutti K."/>
            <person name="Haridas S."/>
            <person name="Kuo A."/>
            <person name="Salamov A."/>
            <person name="Ahrendt S.R."/>
            <person name="Lipzen A."/>
            <person name="Sullivan W."/>
            <person name="Andreopoulos W.B."/>
            <person name="Clum A."/>
            <person name="Lindquist E."/>
            <person name="Daum C."/>
            <person name="Ramamoorthy G.K."/>
            <person name="Gryganskyi A."/>
            <person name="Culley D."/>
            <person name="Magnuson J.K."/>
            <person name="James T.Y."/>
            <person name="O'Malley M.A."/>
            <person name="Stajich J.E."/>
            <person name="Spatafora J.W."/>
            <person name="Visel A."/>
            <person name="Grigoriev I.V."/>
        </authorList>
    </citation>
    <scope>NUCLEOTIDE SEQUENCE [LARGE SCALE GENOMIC DNA]</scope>
    <source>
        <strain evidence="3 4">68-887.2</strain>
    </source>
</reference>
<gene>
    <name evidence="3" type="ORF">BCR39DRAFT_509831</name>
</gene>
<feature type="compositionally biased region" description="Polar residues" evidence="1">
    <location>
        <begin position="532"/>
        <end position="550"/>
    </location>
</feature>
<feature type="region of interest" description="Disordered" evidence="1">
    <location>
        <begin position="523"/>
        <end position="604"/>
    </location>
</feature>
<name>A0A1Y2BL10_9TREE</name>
<evidence type="ECO:0000256" key="1">
    <source>
        <dbReference type="SAM" id="MobiDB-lite"/>
    </source>
</evidence>